<evidence type="ECO:0000313" key="2">
    <source>
        <dbReference type="EMBL" id="GAB0056855.1"/>
    </source>
</evidence>
<protein>
    <submittedName>
        <fullName evidence="2">Nucleoside triphosphate pyrophosphohydrolase</fullName>
        <ecNumber evidence="2">3.6.1.8</ecNumber>
    </submittedName>
</protein>
<dbReference type="Pfam" id="PF03819">
    <property type="entry name" value="MazG"/>
    <property type="match status" value="2"/>
</dbReference>
<name>A0ABQ0C825_9PROT</name>
<proteinExistence type="predicted"/>
<dbReference type="NCBIfam" id="TIGR00444">
    <property type="entry name" value="mazG"/>
    <property type="match status" value="1"/>
</dbReference>
<reference evidence="2 3" key="1">
    <citation type="submission" date="2024-05" db="EMBL/GenBank/DDBJ databases">
        <authorList>
            <consortium name="Candidatus Magnetaquicoccaceae bacterium FCR-1 genome sequencing consortium"/>
            <person name="Shimoshige H."/>
            <person name="Shimamura S."/>
            <person name="Taoka A."/>
            <person name="Kobayashi H."/>
            <person name="Maekawa T."/>
        </authorList>
    </citation>
    <scope>NUCLEOTIDE SEQUENCE [LARGE SCALE GENOMIC DNA]</scope>
    <source>
        <strain evidence="2 3">FCR-1</strain>
    </source>
</reference>
<gene>
    <name evidence="2" type="primary">mazG</name>
    <name evidence="2" type="ORF">SIID45300_01170</name>
</gene>
<comment type="caution">
    <text evidence="2">The sequence shown here is derived from an EMBL/GenBank/DDBJ whole genome shotgun (WGS) entry which is preliminary data.</text>
</comment>
<evidence type="ECO:0000313" key="3">
    <source>
        <dbReference type="Proteomes" id="UP001628193"/>
    </source>
</evidence>
<dbReference type="InterPro" id="IPR004518">
    <property type="entry name" value="MazG-like_dom"/>
</dbReference>
<dbReference type="RefSeq" id="WP_420904574.1">
    <property type="nucleotide sequence ID" value="NZ_BAAFGK010000004.1"/>
</dbReference>
<accession>A0ABQ0C825</accession>
<dbReference type="Proteomes" id="UP001628193">
    <property type="component" value="Unassembled WGS sequence"/>
</dbReference>
<organism evidence="2 3">
    <name type="scientific">Candidatus Magnetaquiglobus chichijimensis</name>
    <dbReference type="NCBI Taxonomy" id="3141448"/>
    <lineage>
        <taxon>Bacteria</taxon>
        <taxon>Pseudomonadati</taxon>
        <taxon>Pseudomonadota</taxon>
        <taxon>Magnetococcia</taxon>
        <taxon>Magnetococcales</taxon>
        <taxon>Candidatus Magnetaquicoccaceae</taxon>
        <taxon>Candidatus Magnetaquiglobus</taxon>
    </lineage>
</organism>
<feature type="domain" description="NTP pyrophosphohydrolase MazG-like" evidence="1">
    <location>
        <begin position="34"/>
        <end position="107"/>
    </location>
</feature>
<evidence type="ECO:0000259" key="1">
    <source>
        <dbReference type="Pfam" id="PF03819"/>
    </source>
</evidence>
<dbReference type="CDD" id="cd11528">
    <property type="entry name" value="NTP-PPase_MazG_Nterm"/>
    <property type="match status" value="1"/>
</dbReference>
<dbReference type="InterPro" id="IPR011551">
    <property type="entry name" value="NTP_PyrPHydrolase_MazG"/>
</dbReference>
<dbReference type="InterPro" id="IPR048011">
    <property type="entry name" value="NTP-PPase_MazG-like_C"/>
</dbReference>
<dbReference type="EC" id="3.6.1.8" evidence="2"/>
<dbReference type="Gene3D" id="1.10.287.1080">
    <property type="entry name" value="MazG-like"/>
    <property type="match status" value="2"/>
</dbReference>
<feature type="domain" description="NTP pyrophosphohydrolase MazG-like" evidence="1">
    <location>
        <begin position="182"/>
        <end position="233"/>
    </location>
</feature>
<reference evidence="2 3" key="2">
    <citation type="submission" date="2024-09" db="EMBL/GenBank/DDBJ databases">
        <title>Draft genome sequence of Candidatus Magnetaquicoccaceae bacterium FCR-1.</title>
        <authorList>
            <person name="Shimoshige H."/>
            <person name="Shimamura S."/>
            <person name="Taoka A."/>
            <person name="Kobayashi H."/>
            <person name="Maekawa T."/>
        </authorList>
    </citation>
    <scope>NUCLEOTIDE SEQUENCE [LARGE SCALE GENOMIC DNA]</scope>
    <source>
        <strain evidence="2 3">FCR-1</strain>
    </source>
</reference>
<dbReference type="InterPro" id="IPR048015">
    <property type="entry name" value="NTP-PPase_MazG-like_N"/>
</dbReference>
<dbReference type="NCBIfam" id="NF007113">
    <property type="entry name" value="PRK09562.1"/>
    <property type="match status" value="1"/>
</dbReference>
<dbReference type="SUPFAM" id="SSF101386">
    <property type="entry name" value="all-alpha NTP pyrophosphatases"/>
    <property type="match status" value="2"/>
</dbReference>
<dbReference type="GO" id="GO:0047693">
    <property type="term" value="F:ATP diphosphatase activity"/>
    <property type="evidence" value="ECO:0007669"/>
    <property type="project" value="UniProtKB-EC"/>
</dbReference>
<dbReference type="PANTHER" id="PTHR30522:SF0">
    <property type="entry name" value="NUCLEOSIDE TRIPHOSPHATE PYROPHOSPHOHYDROLASE"/>
    <property type="match status" value="1"/>
</dbReference>
<dbReference type="CDD" id="cd11529">
    <property type="entry name" value="NTP-PPase_MazG_Cterm"/>
    <property type="match status" value="1"/>
</dbReference>
<sequence>MQKESPTSGPMIEALESLMARLRGEDGCPWDRKQTLKSLLPYTIEEAYEVVEAVETHDLKALKDELGDLLFHIVFHSRIAAEEGHFTLAEVIEGIVTKMTRRHPHVFGSEAERQADPDRVVARWEEIKREEKAAKGGGEPASVFDDLNSHLPALLWASKVQRKMSQVGFDWKDPSGVIEKIHEELEEFRVAPNADNREEELGDILLTLVNLARHYRINPETALRRATHKVQDRFRFMERALHASNRTPKDASLDELEELWLASKR</sequence>
<dbReference type="EMBL" id="BAAFGK010000004">
    <property type="protein sequence ID" value="GAB0056855.1"/>
    <property type="molecule type" value="Genomic_DNA"/>
</dbReference>
<keyword evidence="2" id="KW-0378">Hydrolase</keyword>
<dbReference type="PANTHER" id="PTHR30522">
    <property type="entry name" value="NUCLEOSIDE TRIPHOSPHATE PYROPHOSPHOHYDROLASE"/>
    <property type="match status" value="1"/>
</dbReference>
<keyword evidence="3" id="KW-1185">Reference proteome</keyword>